<reference evidence="2" key="1">
    <citation type="journal article" date="2016" name="Front. Microbiol.">
        <title>Molecular Keys to the Janthinobacterium and Duganella spp. Interaction with the Plant Pathogen Fusarium graminearum.</title>
        <authorList>
            <person name="Haack F.S."/>
            <person name="Poehlein A."/>
            <person name="Kroger C."/>
            <person name="Voigt C.A."/>
            <person name="Piepenbring M."/>
            <person name="Bode H.B."/>
            <person name="Daniel R."/>
            <person name="Schafer W."/>
            <person name="Streit W.R."/>
        </authorList>
    </citation>
    <scope>NUCLEOTIDE SEQUENCE [LARGE SCALE GENOMIC DNA]</scope>
    <source>
        <strain evidence="2">T54</strain>
    </source>
</reference>
<dbReference type="AlphaFoldDB" id="A0A1E7X6Q3"/>
<comment type="caution">
    <text evidence="1">The sequence shown here is derived from an EMBL/GenBank/DDBJ whole genome shotgun (WGS) entry which is preliminary data.</text>
</comment>
<accession>A0A1E7X6Q3</accession>
<proteinExistence type="predicted"/>
<evidence type="ECO:0000313" key="1">
    <source>
        <dbReference type="EMBL" id="OFA08804.1"/>
    </source>
</evidence>
<dbReference type="EMBL" id="LROM01000036">
    <property type="protein sequence ID" value="OFA08804.1"/>
    <property type="molecule type" value="Genomic_DNA"/>
</dbReference>
<gene>
    <name evidence="1" type="ORF">DUPY_04800</name>
</gene>
<evidence type="ECO:0000313" key="2">
    <source>
        <dbReference type="Proteomes" id="UP000175989"/>
    </source>
</evidence>
<protein>
    <submittedName>
        <fullName evidence="1">Uncharacterized protein</fullName>
    </submittedName>
</protein>
<sequence length="141" mass="14826">MNAPLDAITLAAHADATAIMDFSAAMATKMHQAAMKGHAGWDNPTLCSDASLRVLLREAVAKGDPIDVGNYAMMMHTRGIGTAMPEAYTTIVMQNQDMRAALRAVLDEVAPGSTPISIDSSLPRSVIDQVARAADPKSFGA</sequence>
<dbReference type="RefSeq" id="WP_070246099.1">
    <property type="nucleotide sequence ID" value="NZ_LROM01000036.1"/>
</dbReference>
<organism evidence="1 2">
    <name type="scientific">Duganella phyllosphaerae</name>
    <dbReference type="NCBI Taxonomy" id="762836"/>
    <lineage>
        <taxon>Bacteria</taxon>
        <taxon>Pseudomonadati</taxon>
        <taxon>Pseudomonadota</taxon>
        <taxon>Betaproteobacteria</taxon>
        <taxon>Burkholderiales</taxon>
        <taxon>Oxalobacteraceae</taxon>
        <taxon>Telluria group</taxon>
        <taxon>Duganella</taxon>
    </lineage>
</organism>
<dbReference type="Proteomes" id="UP000175989">
    <property type="component" value="Unassembled WGS sequence"/>
</dbReference>
<name>A0A1E7X6Q3_9BURK</name>
<keyword evidence="2" id="KW-1185">Reference proteome</keyword>